<dbReference type="PANTHER" id="PTHR33702:SF25">
    <property type="entry name" value="OS05G0575200 PROTEIN"/>
    <property type="match status" value="1"/>
</dbReference>
<dbReference type="AlphaFoldDB" id="A0A4S8KBT0"/>
<accession>A0A4S8KBT0</accession>
<dbReference type="PANTHER" id="PTHR33702">
    <property type="entry name" value="BNAA09G40010D PROTEIN"/>
    <property type="match status" value="1"/>
</dbReference>
<sequence length="152" mass="17558">MESIGTQVFHSIHSYWRSRTYRRLDATKKQAKAIRLGGGGIRTSSWRCRKAKVVWRTLRLRPKVWSAPLRLLAWVRNAYVDAMLALAGGKGRPSALSRVRSGSEALWGRRMPRARQASGRSADFERRMMMHLIRSIVEPELPCRERVISREQ</sequence>
<name>A0A4S8KBT0_MUSBA</name>
<protein>
    <submittedName>
        <fullName evidence="1">Uncharacterized protein</fullName>
    </submittedName>
</protein>
<evidence type="ECO:0000313" key="1">
    <source>
        <dbReference type="EMBL" id="THU72538.1"/>
    </source>
</evidence>
<organism evidence="1 2">
    <name type="scientific">Musa balbisiana</name>
    <name type="common">Banana</name>
    <dbReference type="NCBI Taxonomy" id="52838"/>
    <lineage>
        <taxon>Eukaryota</taxon>
        <taxon>Viridiplantae</taxon>
        <taxon>Streptophyta</taxon>
        <taxon>Embryophyta</taxon>
        <taxon>Tracheophyta</taxon>
        <taxon>Spermatophyta</taxon>
        <taxon>Magnoliopsida</taxon>
        <taxon>Liliopsida</taxon>
        <taxon>Zingiberales</taxon>
        <taxon>Musaceae</taxon>
        <taxon>Musa</taxon>
    </lineage>
</organism>
<gene>
    <name evidence="1" type="ORF">C4D60_Mb04t13210</name>
</gene>
<keyword evidence="2" id="KW-1185">Reference proteome</keyword>
<comment type="caution">
    <text evidence="1">The sequence shown here is derived from an EMBL/GenBank/DDBJ whole genome shotgun (WGS) entry which is preliminary data.</text>
</comment>
<dbReference type="EMBL" id="PYDT01000001">
    <property type="protein sequence ID" value="THU72538.1"/>
    <property type="molecule type" value="Genomic_DNA"/>
</dbReference>
<evidence type="ECO:0000313" key="2">
    <source>
        <dbReference type="Proteomes" id="UP000317650"/>
    </source>
</evidence>
<dbReference type="Proteomes" id="UP000317650">
    <property type="component" value="Chromosome 4"/>
</dbReference>
<reference evidence="1 2" key="1">
    <citation type="journal article" date="2019" name="Nat. Plants">
        <title>Genome sequencing of Musa balbisiana reveals subgenome evolution and function divergence in polyploid bananas.</title>
        <authorList>
            <person name="Yao X."/>
        </authorList>
    </citation>
    <scope>NUCLEOTIDE SEQUENCE [LARGE SCALE GENOMIC DNA]</scope>
    <source>
        <strain evidence="2">cv. DH-PKW</strain>
        <tissue evidence="1">Leaves</tissue>
    </source>
</reference>
<proteinExistence type="predicted"/>